<comment type="caution">
    <text evidence="2">The sequence shown here is derived from an EMBL/GenBank/DDBJ whole genome shotgun (WGS) entry which is preliminary data.</text>
</comment>
<feature type="compositionally biased region" description="Polar residues" evidence="1">
    <location>
        <begin position="278"/>
        <end position="287"/>
    </location>
</feature>
<dbReference type="AlphaFoldDB" id="A0A9W6UCH2"/>
<sequence>MGNIDVDHQQLDSDVLAKIVVTAILQCALHGGSDPLVPRRATILSHERNTSRHAVSVQTHIDIVATIVLLQFAVEQLRELSDSGIYQTLSLAKIHAAATELGDFHYVIHLEVALSSPYFRSKEDVEDFEMMVLESKPRVEERAGGKYNATRSIAIDEFPEMDEDAIESFWMQMVEDRKRRRRELFEKWEREGEAVTEQQIDAEVVQHGSGHPERQAVKASADKVTKTLTIDELRAMPAKHLRQLLTTPESTEALRAAISVILDERLTLLEQHEDAALAQNNQPQPTQLHYRRDEL</sequence>
<protein>
    <submittedName>
        <fullName evidence="2">Unnamed protein product</fullName>
    </submittedName>
</protein>
<evidence type="ECO:0000313" key="2">
    <source>
        <dbReference type="EMBL" id="GMF30372.1"/>
    </source>
</evidence>
<proteinExistence type="predicted"/>
<dbReference type="Proteomes" id="UP001165121">
    <property type="component" value="Unassembled WGS sequence"/>
</dbReference>
<name>A0A9W6UCH2_9STRA</name>
<reference evidence="2" key="1">
    <citation type="submission" date="2023-04" db="EMBL/GenBank/DDBJ databases">
        <title>Phytophthora fragariaefolia NBRC 109709.</title>
        <authorList>
            <person name="Ichikawa N."/>
            <person name="Sato H."/>
            <person name="Tonouchi N."/>
        </authorList>
    </citation>
    <scope>NUCLEOTIDE SEQUENCE</scope>
    <source>
        <strain evidence="2">NBRC 109709</strain>
    </source>
</reference>
<gene>
    <name evidence="2" type="ORF">Pfra01_000671900</name>
</gene>
<evidence type="ECO:0000313" key="3">
    <source>
        <dbReference type="Proteomes" id="UP001165121"/>
    </source>
</evidence>
<keyword evidence="3" id="KW-1185">Reference proteome</keyword>
<accession>A0A9W6UCH2</accession>
<dbReference type="OrthoDB" id="206865at2759"/>
<feature type="region of interest" description="Disordered" evidence="1">
    <location>
        <begin position="276"/>
        <end position="295"/>
    </location>
</feature>
<dbReference type="EMBL" id="BSXT01000575">
    <property type="protein sequence ID" value="GMF30372.1"/>
    <property type="molecule type" value="Genomic_DNA"/>
</dbReference>
<evidence type="ECO:0000256" key="1">
    <source>
        <dbReference type="SAM" id="MobiDB-lite"/>
    </source>
</evidence>
<organism evidence="2 3">
    <name type="scientific">Phytophthora fragariaefolia</name>
    <dbReference type="NCBI Taxonomy" id="1490495"/>
    <lineage>
        <taxon>Eukaryota</taxon>
        <taxon>Sar</taxon>
        <taxon>Stramenopiles</taxon>
        <taxon>Oomycota</taxon>
        <taxon>Peronosporomycetes</taxon>
        <taxon>Peronosporales</taxon>
        <taxon>Peronosporaceae</taxon>
        <taxon>Phytophthora</taxon>
    </lineage>
</organism>